<dbReference type="PANTHER" id="PTHR28626:SF3">
    <property type="entry name" value="SRR1-LIKE PROTEIN"/>
    <property type="match status" value="1"/>
</dbReference>
<keyword evidence="5" id="KW-1185">Reference proteome</keyword>
<sequence length="284" mass="32910">MAASAKTPTCEKPNPTEEWTIVLPRHGKQRRKFPEIKTSEQQDTSWGPSDVETDPERETKLMRKMQDYIKKLEDSQFYRTLLDQIQSAEMLEYFYKVLGSESSMEMVVYGIGSIESSESSRWQLALAILMKRKFSWIGCTEVFDPVISLSESRVLEALGFSVLSVNEQGRRKATRPTLFFMPHCEAELYDHLLEANWRGGMLNRIVLFGNSFEVYEESFSLCQNSCLVDSTKHMLALKKYRKEFEIRTVSDDYFRAFNGSSWHFFGTVEDEITLQFQSALKVSN</sequence>
<evidence type="ECO:0000259" key="3">
    <source>
        <dbReference type="Pfam" id="PF07985"/>
    </source>
</evidence>
<comment type="similarity">
    <text evidence="1">Belongs to the SRR1 family.</text>
</comment>
<dbReference type="InterPro" id="IPR012942">
    <property type="entry name" value="SRR1-like"/>
</dbReference>
<proteinExistence type="inferred from homology"/>
<dbReference type="EMBL" id="JAVXUO010002331">
    <property type="protein sequence ID" value="KAK2974124.1"/>
    <property type="molecule type" value="Genomic_DNA"/>
</dbReference>
<dbReference type="GO" id="GO:0005634">
    <property type="term" value="C:nucleus"/>
    <property type="evidence" value="ECO:0007669"/>
    <property type="project" value="TreeGrafter"/>
</dbReference>
<dbReference type="InterPro" id="IPR040044">
    <property type="entry name" value="SRR1L"/>
</dbReference>
<evidence type="ECO:0000313" key="4">
    <source>
        <dbReference type="EMBL" id="KAK2974124.1"/>
    </source>
</evidence>
<evidence type="ECO:0000313" key="5">
    <source>
        <dbReference type="Proteomes" id="UP001187471"/>
    </source>
</evidence>
<dbReference type="PANTHER" id="PTHR28626">
    <property type="entry name" value="SRR1-LIKE PROTEIN"/>
    <property type="match status" value="1"/>
</dbReference>
<feature type="domain" description="SRR1-like" evidence="3">
    <location>
        <begin position="99"/>
        <end position="264"/>
    </location>
</feature>
<evidence type="ECO:0000256" key="1">
    <source>
        <dbReference type="ARBA" id="ARBA00009856"/>
    </source>
</evidence>
<feature type="region of interest" description="Disordered" evidence="2">
    <location>
        <begin position="1"/>
        <end position="56"/>
    </location>
</feature>
<dbReference type="AlphaFoldDB" id="A0AA88QY10"/>
<accession>A0AA88QY10</accession>
<comment type="caution">
    <text evidence="4">The sequence shown here is derived from an EMBL/GenBank/DDBJ whole genome shotgun (WGS) entry which is preliminary data.</text>
</comment>
<dbReference type="GO" id="GO:0005737">
    <property type="term" value="C:cytoplasm"/>
    <property type="evidence" value="ECO:0007669"/>
    <property type="project" value="TreeGrafter"/>
</dbReference>
<protein>
    <recommendedName>
        <fullName evidence="3">SRR1-like domain-containing protein</fullName>
    </recommendedName>
</protein>
<organism evidence="4 5">
    <name type="scientific">Escallonia rubra</name>
    <dbReference type="NCBI Taxonomy" id="112253"/>
    <lineage>
        <taxon>Eukaryota</taxon>
        <taxon>Viridiplantae</taxon>
        <taxon>Streptophyta</taxon>
        <taxon>Embryophyta</taxon>
        <taxon>Tracheophyta</taxon>
        <taxon>Spermatophyta</taxon>
        <taxon>Magnoliopsida</taxon>
        <taxon>eudicotyledons</taxon>
        <taxon>Gunneridae</taxon>
        <taxon>Pentapetalae</taxon>
        <taxon>asterids</taxon>
        <taxon>campanulids</taxon>
        <taxon>Escalloniales</taxon>
        <taxon>Escalloniaceae</taxon>
        <taxon>Escallonia</taxon>
    </lineage>
</organism>
<dbReference type="Proteomes" id="UP001187471">
    <property type="component" value="Unassembled WGS sequence"/>
</dbReference>
<gene>
    <name evidence="4" type="ORF">RJ640_025473</name>
</gene>
<evidence type="ECO:0000256" key="2">
    <source>
        <dbReference type="SAM" id="MobiDB-lite"/>
    </source>
</evidence>
<dbReference type="Pfam" id="PF07985">
    <property type="entry name" value="SRR1"/>
    <property type="match status" value="1"/>
</dbReference>
<reference evidence="4" key="1">
    <citation type="submission" date="2022-12" db="EMBL/GenBank/DDBJ databases">
        <title>Draft genome assemblies for two species of Escallonia (Escalloniales).</title>
        <authorList>
            <person name="Chanderbali A."/>
            <person name="Dervinis C."/>
            <person name="Anghel I."/>
            <person name="Soltis D."/>
            <person name="Soltis P."/>
            <person name="Zapata F."/>
        </authorList>
    </citation>
    <scope>NUCLEOTIDE SEQUENCE</scope>
    <source>
        <strain evidence="4">UCBG92.1500</strain>
        <tissue evidence="4">Leaf</tissue>
    </source>
</reference>
<name>A0AA88QY10_9ASTE</name>